<keyword evidence="5 7" id="KW-0472">Membrane</keyword>
<evidence type="ECO:0000313" key="11">
    <source>
        <dbReference type="EMBL" id="KAB4211151.1"/>
    </source>
</evidence>
<comment type="similarity">
    <text evidence="7">Belongs to the TonB-dependent receptor family.</text>
</comment>
<evidence type="ECO:0000313" key="10">
    <source>
        <dbReference type="EMBL" id="CUP90760.1"/>
    </source>
</evidence>
<dbReference type="Gene3D" id="3.55.50.30">
    <property type="match status" value="1"/>
</dbReference>
<accession>A0A174N227</accession>
<dbReference type="InterPro" id="IPR037066">
    <property type="entry name" value="Plug_dom_sf"/>
</dbReference>
<dbReference type="NCBIfam" id="TIGR04056">
    <property type="entry name" value="OMP_RagA_SusC"/>
    <property type="match status" value="1"/>
</dbReference>
<dbReference type="PROSITE" id="PS52016">
    <property type="entry name" value="TONB_DEPENDENT_REC_3"/>
    <property type="match status" value="1"/>
</dbReference>
<evidence type="ECO:0000256" key="5">
    <source>
        <dbReference type="ARBA" id="ARBA00023136"/>
    </source>
</evidence>
<organism evidence="9 15">
    <name type="scientific">Bacteroides uniformis</name>
    <dbReference type="NCBI Taxonomy" id="820"/>
    <lineage>
        <taxon>Bacteria</taxon>
        <taxon>Pseudomonadati</taxon>
        <taxon>Bacteroidota</taxon>
        <taxon>Bacteroidia</taxon>
        <taxon>Bacteroidales</taxon>
        <taxon>Bacteroidaceae</taxon>
        <taxon>Bacteroides</taxon>
    </lineage>
</organism>
<dbReference type="RefSeq" id="WP_005832743.1">
    <property type="nucleotide sequence ID" value="NZ_CAXSNS010000015.1"/>
</dbReference>
<evidence type="ECO:0000313" key="18">
    <source>
        <dbReference type="Proteomes" id="UP000283766"/>
    </source>
</evidence>
<evidence type="ECO:0000313" key="14">
    <source>
        <dbReference type="EMBL" id="RHH34794.1"/>
    </source>
</evidence>
<evidence type="ECO:0000313" key="17">
    <source>
        <dbReference type="Proteomes" id="UP000260844"/>
    </source>
</evidence>
<dbReference type="Proteomes" id="UP000095419">
    <property type="component" value="Unassembled WGS sequence"/>
</dbReference>
<dbReference type="InterPro" id="IPR018247">
    <property type="entry name" value="EF_Hand_1_Ca_BS"/>
</dbReference>
<dbReference type="SUPFAM" id="SSF49464">
    <property type="entry name" value="Carboxypeptidase regulatory domain-like"/>
    <property type="match status" value="1"/>
</dbReference>
<evidence type="ECO:0000313" key="20">
    <source>
        <dbReference type="Proteomes" id="UP000466952"/>
    </source>
</evidence>
<keyword evidence="4 7" id="KW-0812">Transmembrane</keyword>
<feature type="domain" description="Secretin/TonB short N-terminal" evidence="8">
    <location>
        <begin position="65"/>
        <end position="117"/>
    </location>
</feature>
<evidence type="ECO:0000256" key="2">
    <source>
        <dbReference type="ARBA" id="ARBA00022448"/>
    </source>
</evidence>
<keyword evidence="6 7" id="KW-0998">Cell outer membrane</keyword>
<proteinExistence type="inferred from homology"/>
<evidence type="ECO:0000256" key="6">
    <source>
        <dbReference type="ARBA" id="ARBA00023237"/>
    </source>
</evidence>
<reference evidence="11 20" key="3">
    <citation type="journal article" date="2019" name="Nat. Med.">
        <title>A library of human gut bacterial isolates paired with longitudinal multiomics data enables mechanistic microbiome research.</title>
        <authorList>
            <person name="Poyet M."/>
            <person name="Groussin M."/>
            <person name="Gibbons S.M."/>
            <person name="Avila-Pacheco J."/>
            <person name="Jiang X."/>
            <person name="Kearney S.M."/>
            <person name="Perrotta A.R."/>
            <person name="Berdy B."/>
            <person name="Zhao S."/>
            <person name="Lieberman T.D."/>
            <person name="Swanson P.K."/>
            <person name="Smith M."/>
            <person name="Roesemann S."/>
            <person name="Alexander J.E."/>
            <person name="Rich S.A."/>
            <person name="Livny J."/>
            <person name="Vlamakis H."/>
            <person name="Clish C."/>
            <person name="Bullock K."/>
            <person name="Deik A."/>
            <person name="Scott J."/>
            <person name="Pierce K.A."/>
            <person name="Xavier R.J."/>
            <person name="Alm E.J."/>
        </authorList>
    </citation>
    <scope>NUCLEOTIDE SEQUENCE [LARGE SCALE GENOMIC DNA]</scope>
    <source>
        <strain evidence="11 20">BIOML-A11</strain>
    </source>
</reference>
<dbReference type="PROSITE" id="PS00018">
    <property type="entry name" value="EF_HAND_1"/>
    <property type="match status" value="1"/>
</dbReference>
<dbReference type="Proteomes" id="UP000260844">
    <property type="component" value="Unassembled WGS sequence"/>
</dbReference>
<dbReference type="Pfam" id="PF07715">
    <property type="entry name" value="Plug"/>
    <property type="match status" value="1"/>
</dbReference>
<name>A0A174N227_BACUN</name>
<dbReference type="Gene3D" id="2.60.40.1120">
    <property type="entry name" value="Carboxypeptidase-like, regulatory domain"/>
    <property type="match status" value="1"/>
</dbReference>
<dbReference type="InterPro" id="IPR008969">
    <property type="entry name" value="CarboxyPept-like_regulatory"/>
</dbReference>
<dbReference type="GO" id="GO:0009279">
    <property type="term" value="C:cell outer membrane"/>
    <property type="evidence" value="ECO:0007669"/>
    <property type="project" value="UniProtKB-SubCell"/>
</dbReference>
<dbReference type="Proteomes" id="UP000466952">
    <property type="component" value="Unassembled WGS sequence"/>
</dbReference>
<evidence type="ECO:0000313" key="19">
    <source>
        <dbReference type="Proteomes" id="UP000285343"/>
    </source>
</evidence>
<dbReference type="Proteomes" id="UP000095788">
    <property type="component" value="Unassembled WGS sequence"/>
</dbReference>
<keyword evidence="9" id="KW-0675">Receptor</keyword>
<dbReference type="FunFam" id="2.60.40.1120:FF:000003">
    <property type="entry name" value="Outer membrane protein Omp121"/>
    <property type="match status" value="1"/>
</dbReference>
<reference evidence="17 18" key="2">
    <citation type="submission" date="2018-08" db="EMBL/GenBank/DDBJ databases">
        <title>A genome reference for cultivated species of the human gut microbiota.</title>
        <authorList>
            <person name="Zou Y."/>
            <person name="Xue W."/>
            <person name="Luo G."/>
        </authorList>
    </citation>
    <scope>NUCLEOTIDE SEQUENCE [LARGE SCALE GENOMIC DNA]</scope>
    <source>
        <strain evidence="13 19">AF14-42</strain>
        <strain evidence="14 18">AM18-14LB</strain>
        <strain evidence="12 17">TM04-30</strain>
    </source>
</reference>
<dbReference type="InterPro" id="IPR036942">
    <property type="entry name" value="Beta-barrel_TonB_sf"/>
</dbReference>
<dbReference type="InterPro" id="IPR039426">
    <property type="entry name" value="TonB-dep_rcpt-like"/>
</dbReference>
<gene>
    <name evidence="14" type="ORF">DW216_02520</name>
    <name evidence="13" type="ORF">DWW14_09635</name>
    <name evidence="12" type="ORF">DXD40_08935</name>
    <name evidence="9" type="ORF">ERS417307_03646</name>
    <name evidence="10" type="ORF">ERS852554_02231</name>
    <name evidence="11" type="ORF">GAP55_14925</name>
</gene>
<evidence type="ECO:0000313" key="13">
    <source>
        <dbReference type="EMBL" id="RGV42283.1"/>
    </source>
</evidence>
<evidence type="ECO:0000256" key="1">
    <source>
        <dbReference type="ARBA" id="ARBA00004571"/>
    </source>
</evidence>
<dbReference type="InterPro" id="IPR011662">
    <property type="entry name" value="Secretin/TonB_short_N"/>
</dbReference>
<dbReference type="Proteomes" id="UP000283766">
    <property type="component" value="Unassembled WGS sequence"/>
</dbReference>
<evidence type="ECO:0000256" key="7">
    <source>
        <dbReference type="PROSITE-ProRule" id="PRU01360"/>
    </source>
</evidence>
<evidence type="ECO:0000256" key="4">
    <source>
        <dbReference type="ARBA" id="ARBA00022692"/>
    </source>
</evidence>
<evidence type="ECO:0000313" key="16">
    <source>
        <dbReference type="Proteomes" id="UP000095788"/>
    </source>
</evidence>
<dbReference type="InterPro" id="IPR012910">
    <property type="entry name" value="Plug_dom"/>
</dbReference>
<dbReference type="Pfam" id="PF07660">
    <property type="entry name" value="STN"/>
    <property type="match status" value="1"/>
</dbReference>
<sequence length="1095" mass="120267">MKHKLAFLRLFRSFVGRSGNRNAVRTVCLALFLSISFSAYSQITISFKEQPLRSALKQIEQVSAYKFFYNESLPDLDRKVSLNVQDATIDQTMRQLLAKTALSYKQEQGNVIALIRKPAQNASSAKKITGIVVDANGEPIIGATVMVKGASNGGITDVDGVYSLMDVPGDAMISISYVGYKTVDIKVTDKSLARVILKEDTEMLDEVVVVGYGVQKKSDITGSVSSVKSEELLSAPNTSTAQALQGRVSGVVVQNTSGDPAGAVSIRIRGSNSLTYGNDPLVIIDGVQDGNIGSLNPNQIQSIEVLKDAAALSVYGSKGANGVILVTTKNGTAGKARISYNGFVSFDQVRKKLPSLNATDYATLLNEARIENGQNPIFMQDEIAALGEGTNWQNEIFREAISHTHNVSVSGGKEGISYFLAGGYVDKQGVVLNTDFREYTFRSNFKIQANKRLSFILNTFASYNKSQKGEYEQAISSALQWSPTKKVYDSESEGGYTQPGGVGPTSFNPVGYAKEFVNDNSASVFNVAVTGEYKFWDFLKFSTLFSYKTNSRTSGYFDNQVVNNGPTTEVSGSKTQSNYIALQSTSILTFDKSFGKHNVQATGVYEMLKDSYDGTTASAKGIPVGLGYNGIQFGSILQQPWAETSKTTMQSFMGRVNYSYQKRYMLSASVRYDGASQLAEGHKYDGFTAFSVGWNLMEEAFMERFRHVVPEFKLRASYGTVGNAAVPSFASQLKFTPGLDANNNPTLAISQLSNENLKWERTNELNVGIDSRWWGGRLSFSAEYYKKKTTDLLMWQKVPTALGVESILTNVGAVSNRGFDLTFGGIPVSTKNFKWDINYTVNYNKNKILELDGLSDMMIYTSNADFPGLVGSYVQMVGQPMGTFLGYTFAGVWKQNEATTAALYGAKPGDAKYADLNRDGKIDKEDIGIIGNAQPTWSFGFNNTFTIYDFDLNIFWQGVAGNDVYNQNRVRREVYSSDAFPTNPVIKEHWTQENETDIPSFSGTEYVNSSRWVEKGAYLRLKNITLGYRLPRQLLSKIGFNAARIYVSANNLWTITNYTGYDPEASMGTDATAAGVDRGIYPSAKSFLVGLDITF</sequence>
<dbReference type="InterPro" id="IPR023996">
    <property type="entry name" value="TonB-dep_OMP_SusC/RagA"/>
</dbReference>
<dbReference type="EMBL" id="QRZC01000010">
    <property type="protein sequence ID" value="RGV42283.1"/>
    <property type="molecule type" value="Genomic_DNA"/>
</dbReference>
<dbReference type="Proteomes" id="UP000285343">
    <property type="component" value="Unassembled WGS sequence"/>
</dbReference>
<dbReference type="NCBIfam" id="TIGR04057">
    <property type="entry name" value="SusC_RagA_signa"/>
    <property type="match status" value="1"/>
</dbReference>
<keyword evidence="3 7" id="KW-1134">Transmembrane beta strand</keyword>
<dbReference type="EMBL" id="WCTR01000010">
    <property type="protein sequence ID" value="KAB4211151.1"/>
    <property type="molecule type" value="Genomic_DNA"/>
</dbReference>
<evidence type="ECO:0000256" key="3">
    <source>
        <dbReference type="ARBA" id="ARBA00022452"/>
    </source>
</evidence>
<comment type="subcellular location">
    <subcellularLocation>
        <location evidence="1 7">Cell outer membrane</location>
        <topology evidence="1 7">Multi-pass membrane protein</topology>
    </subcellularLocation>
</comment>
<keyword evidence="2 7" id="KW-0813">Transport</keyword>
<dbReference type="EMBL" id="CZBF01000003">
    <property type="protein sequence ID" value="CUP90760.1"/>
    <property type="molecule type" value="Genomic_DNA"/>
</dbReference>
<reference evidence="15 16" key="1">
    <citation type="submission" date="2015-09" db="EMBL/GenBank/DDBJ databases">
        <authorList>
            <consortium name="Pathogen Informatics"/>
        </authorList>
    </citation>
    <scope>NUCLEOTIDE SEQUENCE [LARGE SCALE GENOMIC DNA]</scope>
    <source>
        <strain evidence="9 15">2789STDY5608791</strain>
        <strain evidence="10 16">2789STDY5834942</strain>
    </source>
</reference>
<evidence type="ECO:0000313" key="9">
    <source>
        <dbReference type="EMBL" id="CUP42742.1"/>
    </source>
</evidence>
<dbReference type="EMBL" id="QSPV01000006">
    <property type="protein sequence ID" value="RGJ93945.1"/>
    <property type="molecule type" value="Genomic_DNA"/>
</dbReference>
<dbReference type="InterPro" id="IPR023997">
    <property type="entry name" value="TonB-dep_OMP_SusC/RagA_CS"/>
</dbReference>
<protein>
    <submittedName>
        <fullName evidence="9">Outer membrane receptor proteins, mostly Fe transport</fullName>
    </submittedName>
    <submittedName>
        <fullName evidence="12">SusC/RagA family TonB-linked outer membrane protein</fullName>
    </submittedName>
    <submittedName>
        <fullName evidence="11">TonB-dependent receptor</fullName>
    </submittedName>
</protein>
<evidence type="ECO:0000259" key="8">
    <source>
        <dbReference type="SMART" id="SM00965"/>
    </source>
</evidence>
<dbReference type="SMART" id="SM00965">
    <property type="entry name" value="STN"/>
    <property type="match status" value="1"/>
</dbReference>
<dbReference type="SUPFAM" id="SSF56935">
    <property type="entry name" value="Porins"/>
    <property type="match status" value="1"/>
</dbReference>
<dbReference type="EMBL" id="CYZF01000012">
    <property type="protein sequence ID" value="CUP42742.1"/>
    <property type="molecule type" value="Genomic_DNA"/>
</dbReference>
<dbReference type="AlphaFoldDB" id="A0A174N227"/>
<dbReference type="Pfam" id="PF13715">
    <property type="entry name" value="CarbopepD_reg_2"/>
    <property type="match status" value="1"/>
</dbReference>
<dbReference type="EMBL" id="QRJL01000001">
    <property type="protein sequence ID" value="RHH34794.1"/>
    <property type="molecule type" value="Genomic_DNA"/>
</dbReference>
<evidence type="ECO:0000313" key="15">
    <source>
        <dbReference type="Proteomes" id="UP000095419"/>
    </source>
</evidence>
<dbReference type="Gene3D" id="2.170.130.10">
    <property type="entry name" value="TonB-dependent receptor, plug domain"/>
    <property type="match status" value="1"/>
</dbReference>
<evidence type="ECO:0000313" key="12">
    <source>
        <dbReference type="EMBL" id="RGJ93945.1"/>
    </source>
</evidence>
<dbReference type="FunFam" id="2.170.130.10:FF:000003">
    <property type="entry name" value="SusC/RagA family TonB-linked outer membrane protein"/>
    <property type="match status" value="1"/>
</dbReference>
<dbReference type="Gene3D" id="2.40.170.20">
    <property type="entry name" value="TonB-dependent receptor, beta-barrel domain"/>
    <property type="match status" value="1"/>
</dbReference>